<accession>A0A371GML4</accession>
<evidence type="ECO:0000313" key="2">
    <source>
        <dbReference type="Proteomes" id="UP000257109"/>
    </source>
</evidence>
<dbReference type="PANTHER" id="PTHR35046">
    <property type="entry name" value="ZINC KNUCKLE (CCHC-TYPE) FAMILY PROTEIN"/>
    <property type="match status" value="1"/>
</dbReference>
<comment type="caution">
    <text evidence="1">The sequence shown here is derived from an EMBL/GenBank/DDBJ whole genome shotgun (WGS) entry which is preliminary data.</text>
</comment>
<evidence type="ECO:0000313" key="1">
    <source>
        <dbReference type="EMBL" id="RDX91764.1"/>
    </source>
</evidence>
<dbReference type="OrthoDB" id="1935586at2759"/>
<dbReference type="Proteomes" id="UP000257109">
    <property type="component" value="Unassembled WGS sequence"/>
</dbReference>
<reference evidence="1" key="1">
    <citation type="submission" date="2018-05" db="EMBL/GenBank/DDBJ databases">
        <title>Draft genome of Mucuna pruriens seed.</title>
        <authorList>
            <person name="Nnadi N.E."/>
            <person name="Vos R."/>
            <person name="Hasami M.H."/>
            <person name="Devisetty U.K."/>
            <person name="Aguiy J.C."/>
        </authorList>
    </citation>
    <scope>NUCLEOTIDE SEQUENCE [LARGE SCALE GENOMIC DNA]</scope>
    <source>
        <strain evidence="1">JCA_2017</strain>
    </source>
</reference>
<feature type="non-terminal residue" evidence="1">
    <location>
        <position position="1"/>
    </location>
</feature>
<gene>
    <name evidence="1" type="ORF">CR513_26209</name>
</gene>
<name>A0A371GML4_MUCPR</name>
<organism evidence="1 2">
    <name type="scientific">Mucuna pruriens</name>
    <name type="common">Velvet bean</name>
    <name type="synonym">Dolichos pruriens</name>
    <dbReference type="NCBI Taxonomy" id="157652"/>
    <lineage>
        <taxon>Eukaryota</taxon>
        <taxon>Viridiplantae</taxon>
        <taxon>Streptophyta</taxon>
        <taxon>Embryophyta</taxon>
        <taxon>Tracheophyta</taxon>
        <taxon>Spermatophyta</taxon>
        <taxon>Magnoliopsida</taxon>
        <taxon>eudicotyledons</taxon>
        <taxon>Gunneridae</taxon>
        <taxon>Pentapetalae</taxon>
        <taxon>rosids</taxon>
        <taxon>fabids</taxon>
        <taxon>Fabales</taxon>
        <taxon>Fabaceae</taxon>
        <taxon>Papilionoideae</taxon>
        <taxon>50 kb inversion clade</taxon>
        <taxon>NPAAA clade</taxon>
        <taxon>indigoferoid/millettioid clade</taxon>
        <taxon>Phaseoleae</taxon>
        <taxon>Mucuna</taxon>
    </lineage>
</organism>
<protein>
    <submittedName>
        <fullName evidence="1">Uncharacterized protein</fullName>
    </submittedName>
</protein>
<keyword evidence="2" id="KW-1185">Reference proteome</keyword>
<dbReference type="AlphaFoldDB" id="A0A371GML4"/>
<dbReference type="PANTHER" id="PTHR35046:SF26">
    <property type="entry name" value="RNA-DIRECTED DNA POLYMERASE"/>
    <property type="match status" value="1"/>
</dbReference>
<sequence>MVVDRFSKIVHFIPCHKGDYTCHMTNLFFKEVMRLHGLPKTIVFHQFPPPKQIGQTEVVNETTSHTPFELVYGCNLLSPLDLVPLPVASITNLDGLSKAQSVVKLHEKAHMYMERNGKQYVKQASKGKEGKVFEKCDLVWVHLRKERFSTLRKSKPLL</sequence>
<dbReference type="EMBL" id="QJKJ01005041">
    <property type="protein sequence ID" value="RDX91764.1"/>
    <property type="molecule type" value="Genomic_DNA"/>
</dbReference>
<proteinExistence type="predicted"/>